<dbReference type="AlphaFoldDB" id="A0A6D2KA99"/>
<protein>
    <recommendedName>
        <fullName evidence="2">DUF1985 domain-containing protein</fullName>
    </recommendedName>
</protein>
<accession>A0A6D2KA99</accession>
<dbReference type="EMBL" id="CACVBM020001307">
    <property type="protein sequence ID" value="CAA7044712.1"/>
    <property type="molecule type" value="Genomic_DNA"/>
</dbReference>
<evidence type="ECO:0000313" key="4">
    <source>
        <dbReference type="Proteomes" id="UP000467841"/>
    </source>
</evidence>
<proteinExistence type="predicted"/>
<feature type="domain" description="DUF1985" evidence="2">
    <location>
        <begin position="78"/>
        <end position="211"/>
    </location>
</feature>
<dbReference type="PANTHER" id="PTHR48449:SF1">
    <property type="entry name" value="DUF1985 DOMAIN-CONTAINING PROTEIN"/>
    <property type="match status" value="1"/>
</dbReference>
<sequence length="221" mass="25329">MAPSGTETNYPQLLYPKGKAPSQKKSMSYYSYLSNFQMVQEGVGNDAWDDLKESSVGVFLSFYESAPIWSAKLVHYILTHQLIVKKYYEIWSLIDCQPIRLSLIEFGEITGLNIEPFNVEDTFDVDHRDFWGELQVSPAIGPNLVELRKVVNSCSKWSFEKRRSVGWLCILHIAVYGMAPTSRIPLETAKRVLDAGAFERYPWGRIACKSFLVKYNQKLII</sequence>
<organism evidence="3 4">
    <name type="scientific">Microthlaspi erraticum</name>
    <dbReference type="NCBI Taxonomy" id="1685480"/>
    <lineage>
        <taxon>Eukaryota</taxon>
        <taxon>Viridiplantae</taxon>
        <taxon>Streptophyta</taxon>
        <taxon>Embryophyta</taxon>
        <taxon>Tracheophyta</taxon>
        <taxon>Spermatophyta</taxon>
        <taxon>Magnoliopsida</taxon>
        <taxon>eudicotyledons</taxon>
        <taxon>Gunneridae</taxon>
        <taxon>Pentapetalae</taxon>
        <taxon>rosids</taxon>
        <taxon>malvids</taxon>
        <taxon>Brassicales</taxon>
        <taxon>Brassicaceae</taxon>
        <taxon>Coluteocarpeae</taxon>
        <taxon>Microthlaspi</taxon>
    </lineage>
</organism>
<comment type="caution">
    <text evidence="3">The sequence shown here is derived from an EMBL/GenBank/DDBJ whole genome shotgun (WGS) entry which is preliminary data.</text>
</comment>
<feature type="region of interest" description="Disordered" evidence="1">
    <location>
        <begin position="1"/>
        <end position="23"/>
    </location>
</feature>
<keyword evidence="4" id="KW-1185">Reference proteome</keyword>
<reference evidence="3" key="1">
    <citation type="submission" date="2020-01" db="EMBL/GenBank/DDBJ databases">
        <authorList>
            <person name="Mishra B."/>
        </authorList>
    </citation>
    <scope>NUCLEOTIDE SEQUENCE [LARGE SCALE GENOMIC DNA]</scope>
</reference>
<dbReference type="Proteomes" id="UP000467841">
    <property type="component" value="Unassembled WGS sequence"/>
</dbReference>
<evidence type="ECO:0000313" key="3">
    <source>
        <dbReference type="EMBL" id="CAA7044712.1"/>
    </source>
</evidence>
<gene>
    <name evidence="3" type="ORF">MERR_LOCUS31947</name>
</gene>
<evidence type="ECO:0000259" key="2">
    <source>
        <dbReference type="Pfam" id="PF09331"/>
    </source>
</evidence>
<name>A0A6D2KA99_9BRAS</name>
<dbReference type="Pfam" id="PF09331">
    <property type="entry name" value="DUF1985"/>
    <property type="match status" value="1"/>
</dbReference>
<feature type="compositionally biased region" description="Polar residues" evidence="1">
    <location>
        <begin position="1"/>
        <end position="11"/>
    </location>
</feature>
<dbReference type="InterPro" id="IPR015410">
    <property type="entry name" value="DUF1985"/>
</dbReference>
<evidence type="ECO:0000256" key="1">
    <source>
        <dbReference type="SAM" id="MobiDB-lite"/>
    </source>
</evidence>
<dbReference type="OrthoDB" id="1093260at2759"/>
<dbReference type="PANTHER" id="PTHR48449">
    <property type="entry name" value="DUF1985 DOMAIN-CONTAINING PROTEIN"/>
    <property type="match status" value="1"/>
</dbReference>